<dbReference type="HAMAP" id="MF_01074">
    <property type="entry name" value="LarC"/>
    <property type="match status" value="1"/>
</dbReference>
<protein>
    <recommendedName>
        <fullName evidence="2">Putative nickel insertion protein</fullName>
    </recommendedName>
</protein>
<dbReference type="PANTHER" id="PTHR36566">
    <property type="entry name" value="NICKEL INSERTION PROTEIN-RELATED"/>
    <property type="match status" value="1"/>
</dbReference>
<dbReference type="InterPro" id="IPR002822">
    <property type="entry name" value="Ni_insertion"/>
</dbReference>
<sequence>MRLHLDLSAGIAGDMFMAAMLDLGADREALELALRTLPLPDWSLKIIESTNGGLRGLHVTVDYPHEHRHRHLADIRQIITGSELAESVQQRALGIFTALAEAEGAVHGISAEKVHFHEVGAVDAIIDICAAAWLLDHLGITQVTASPLMPGSGSVRCAHGEMSVPVPAVSELVKRHGIPLQAAAEPGMGELATPTGVAILSQLVGSYGVNSLSTIDLEGAGLGTKELPGRANRLRIFAQQTTDAAISEMVQEEVVTLIAHIDDMNPEWMGSLWDALFKAGAWDVAVIPAQMKKGRMGSRLEVMAEPEKEQVLAALILKQTTSLGVRVQRASRWILPRELKQEETPWGGMRVKWAGGVPRLEHDDLARIAEGQGWGLPEAQWRVIQWLAEAPKRG</sequence>
<dbReference type="NCBIfam" id="TIGR00299">
    <property type="entry name" value="nickel pincer cofactor biosynthesis protein LarC"/>
    <property type="match status" value="1"/>
</dbReference>
<name>A0A1S7LGL8_MAGMO</name>
<accession>A0A1S7LGL8</accession>
<dbReference type="AlphaFoldDB" id="A0A1S7LGL8"/>
<keyword evidence="1 2" id="KW-0533">Nickel</keyword>
<organism evidence="3">
    <name type="scientific">Magnetococcus massalia (strain MO-1)</name>
    <dbReference type="NCBI Taxonomy" id="451514"/>
    <lineage>
        <taxon>Bacteria</taxon>
        <taxon>Pseudomonadati</taxon>
        <taxon>Pseudomonadota</taxon>
        <taxon>Magnetococcia</taxon>
        <taxon>Magnetococcales</taxon>
        <taxon>Magnetococcaceae</taxon>
        <taxon>Magnetococcus</taxon>
    </lineage>
</organism>
<comment type="similarity">
    <text evidence="2">Belongs to the LarC family.</text>
</comment>
<dbReference type="Gene3D" id="3.30.70.1380">
    <property type="entry name" value="Transcriptional regulatory protein pf0864 domain like"/>
    <property type="match status" value="1"/>
</dbReference>
<evidence type="ECO:0000256" key="1">
    <source>
        <dbReference type="ARBA" id="ARBA00022596"/>
    </source>
</evidence>
<dbReference type="GO" id="GO:0016829">
    <property type="term" value="F:lyase activity"/>
    <property type="evidence" value="ECO:0007669"/>
    <property type="project" value="UniProtKB-UniRule"/>
</dbReference>
<reference evidence="3" key="1">
    <citation type="submission" date="2015-04" db="EMBL/GenBank/DDBJ databases">
        <authorList>
            <person name="Syromyatnikov M.Y."/>
            <person name="Popov V.N."/>
        </authorList>
    </citation>
    <scope>NUCLEOTIDE SEQUENCE</scope>
    <source>
        <strain evidence="3">MO-1</strain>
    </source>
</reference>
<proteinExistence type="inferred from homology"/>
<dbReference type="GO" id="GO:0016151">
    <property type="term" value="F:nickel cation binding"/>
    <property type="evidence" value="ECO:0007669"/>
    <property type="project" value="UniProtKB-UniRule"/>
</dbReference>
<gene>
    <name evidence="3" type="ORF">MAGMO_1490</name>
</gene>
<dbReference type="EMBL" id="LO017727">
    <property type="protein sequence ID" value="CRH05678.1"/>
    <property type="molecule type" value="Genomic_DNA"/>
</dbReference>
<evidence type="ECO:0000313" key="3">
    <source>
        <dbReference type="EMBL" id="CRH05678.1"/>
    </source>
</evidence>
<keyword evidence="2" id="KW-0456">Lyase</keyword>
<dbReference type="PANTHER" id="PTHR36566:SF1">
    <property type="entry name" value="PYRIDINIUM-3,5-BISTHIOCARBOXYLIC ACID MONONUCLEOTIDE NICKEL INSERTION PROTEIN"/>
    <property type="match status" value="1"/>
</dbReference>
<evidence type="ECO:0000256" key="2">
    <source>
        <dbReference type="HAMAP-Rule" id="MF_01074"/>
    </source>
</evidence>
<dbReference type="Pfam" id="PF01969">
    <property type="entry name" value="Ni_insertion"/>
    <property type="match status" value="1"/>
</dbReference>